<gene>
    <name evidence="3" type="ORF">BST83_01920</name>
</gene>
<keyword evidence="1" id="KW-0732">Signal</keyword>
<dbReference type="InterPro" id="IPR029058">
    <property type="entry name" value="AB_hydrolase_fold"/>
</dbReference>
<proteinExistence type="predicted"/>
<feature type="domain" description="Secretion system C-terminal sorting" evidence="2">
    <location>
        <begin position="146"/>
        <end position="214"/>
    </location>
</feature>
<name>A0A2S7L1R4_9FLAO</name>
<dbReference type="Proteomes" id="UP000239522">
    <property type="component" value="Unassembled WGS sequence"/>
</dbReference>
<dbReference type="Gene3D" id="3.40.50.1820">
    <property type="entry name" value="alpha/beta hydrolase"/>
    <property type="match status" value="1"/>
</dbReference>
<sequence>MYLPNSKLDIAVCSNAGWYTVPEFSIDFPYGLKKGQLPNSDLKLALSKKLIIHLGTGDTDQSSSGLRHNAVVDTQQGLSRLVRGRYFFTESQSTAQSLNTTFNWEKDEVFLVAHEAQKMANDALKHILKSTLSIDEQLKNNLIIFYPNPVTTILTFDNSKLKSKNAALYSITGKKASSFLFNSFVANQNIDVSKLANGIYFLKVGTSLVKVLKK</sequence>
<dbReference type="AlphaFoldDB" id="A0A2S7L1R4"/>
<protein>
    <recommendedName>
        <fullName evidence="2">Secretion system C-terminal sorting domain-containing protein</fullName>
    </recommendedName>
</protein>
<dbReference type="OrthoDB" id="1094867at2"/>
<evidence type="ECO:0000256" key="1">
    <source>
        <dbReference type="ARBA" id="ARBA00022729"/>
    </source>
</evidence>
<evidence type="ECO:0000313" key="4">
    <source>
        <dbReference type="Proteomes" id="UP000239522"/>
    </source>
</evidence>
<dbReference type="EMBL" id="MQUA01000010">
    <property type="protein sequence ID" value="PQB08776.1"/>
    <property type="molecule type" value="Genomic_DNA"/>
</dbReference>
<organism evidence="3 4">
    <name type="scientific">Polaribacter filamentus</name>
    <dbReference type="NCBI Taxonomy" id="53483"/>
    <lineage>
        <taxon>Bacteria</taxon>
        <taxon>Pseudomonadati</taxon>
        <taxon>Bacteroidota</taxon>
        <taxon>Flavobacteriia</taxon>
        <taxon>Flavobacteriales</taxon>
        <taxon>Flavobacteriaceae</taxon>
    </lineage>
</organism>
<evidence type="ECO:0000313" key="3">
    <source>
        <dbReference type="EMBL" id="PQB08776.1"/>
    </source>
</evidence>
<comment type="caution">
    <text evidence="3">The sequence shown here is derived from an EMBL/GenBank/DDBJ whole genome shotgun (WGS) entry which is preliminary data.</text>
</comment>
<evidence type="ECO:0000259" key="2">
    <source>
        <dbReference type="Pfam" id="PF18962"/>
    </source>
</evidence>
<dbReference type="InterPro" id="IPR026444">
    <property type="entry name" value="Secre_tail"/>
</dbReference>
<accession>A0A2S7L1R4</accession>
<dbReference type="NCBIfam" id="TIGR04183">
    <property type="entry name" value="Por_Secre_tail"/>
    <property type="match status" value="1"/>
</dbReference>
<reference evidence="3 4" key="1">
    <citation type="submission" date="2016-11" db="EMBL/GenBank/DDBJ databases">
        <title>Trade-off between light-utilization and light-protection in marine flavobacteria.</title>
        <authorList>
            <person name="Kumagai Y."/>
        </authorList>
    </citation>
    <scope>NUCLEOTIDE SEQUENCE [LARGE SCALE GENOMIC DNA]</scope>
    <source>
        <strain evidence="3 4">ATCC 700397</strain>
    </source>
</reference>
<dbReference type="Pfam" id="PF18962">
    <property type="entry name" value="Por_Secre_tail"/>
    <property type="match status" value="1"/>
</dbReference>
<keyword evidence="4" id="KW-1185">Reference proteome</keyword>